<comment type="caution">
    <text evidence="1">The sequence shown here is derived from an EMBL/GenBank/DDBJ whole genome shotgun (WGS) entry which is preliminary data.</text>
</comment>
<dbReference type="EMBL" id="QXTE01000391">
    <property type="protein sequence ID" value="TFJ98528.1"/>
    <property type="molecule type" value="Genomic_DNA"/>
</dbReference>
<sequence>MSEAAGTAGQAVPGLAHSNLSRETSTANVPFSRWGVHGCGFIEGLCGHAALAVSNTLPPSASVPAAACPEGSRLGAALLQTPVRAVGGAGVCLGAITSAKLSPPTRLPAVWCPNRNPGAPGKWLAFPRG</sequence>
<keyword evidence="2" id="KW-1185">Reference proteome</keyword>
<reference evidence="1 2" key="2">
    <citation type="submission" date="2019-04" db="EMBL/GenBank/DDBJ databases">
        <title>The genome sequence of big-headed turtle.</title>
        <authorList>
            <person name="Gong S."/>
        </authorList>
    </citation>
    <scope>NUCLEOTIDE SEQUENCE [LARGE SCALE GENOMIC DNA]</scope>
    <source>
        <strain evidence="1">DO16091913</strain>
        <tissue evidence="1">Muscle</tissue>
    </source>
</reference>
<protein>
    <submittedName>
        <fullName evidence="1">55 kDa erythrocyte membrane protein</fullName>
    </submittedName>
</protein>
<reference evidence="1 2" key="1">
    <citation type="submission" date="2019-04" db="EMBL/GenBank/DDBJ databases">
        <title>Draft genome of the big-headed turtle Platysternon megacephalum.</title>
        <authorList>
            <person name="Gong S."/>
        </authorList>
    </citation>
    <scope>NUCLEOTIDE SEQUENCE [LARGE SCALE GENOMIC DNA]</scope>
    <source>
        <strain evidence="1">DO16091913</strain>
        <tissue evidence="1">Muscle</tissue>
    </source>
</reference>
<gene>
    <name evidence="1" type="ORF">DR999_PMT19554</name>
</gene>
<proteinExistence type="predicted"/>
<dbReference type="AlphaFoldDB" id="A0A4D9DNB3"/>
<evidence type="ECO:0000313" key="1">
    <source>
        <dbReference type="EMBL" id="TFJ98528.1"/>
    </source>
</evidence>
<dbReference type="Proteomes" id="UP000297703">
    <property type="component" value="Unassembled WGS sequence"/>
</dbReference>
<evidence type="ECO:0000313" key="2">
    <source>
        <dbReference type="Proteomes" id="UP000297703"/>
    </source>
</evidence>
<name>A0A4D9DNB3_9SAUR</name>
<organism evidence="1 2">
    <name type="scientific">Platysternon megacephalum</name>
    <name type="common">big-headed turtle</name>
    <dbReference type="NCBI Taxonomy" id="55544"/>
    <lineage>
        <taxon>Eukaryota</taxon>
        <taxon>Metazoa</taxon>
        <taxon>Chordata</taxon>
        <taxon>Craniata</taxon>
        <taxon>Vertebrata</taxon>
        <taxon>Euteleostomi</taxon>
        <taxon>Archelosauria</taxon>
        <taxon>Testudinata</taxon>
        <taxon>Testudines</taxon>
        <taxon>Cryptodira</taxon>
        <taxon>Durocryptodira</taxon>
        <taxon>Testudinoidea</taxon>
        <taxon>Platysternidae</taxon>
        <taxon>Platysternon</taxon>
    </lineage>
</organism>
<accession>A0A4D9DNB3</accession>